<evidence type="ECO:0000256" key="1">
    <source>
        <dbReference type="ARBA" id="ARBA00004167"/>
    </source>
</evidence>
<dbReference type="GO" id="GO:0016020">
    <property type="term" value="C:membrane"/>
    <property type="evidence" value="ECO:0007669"/>
    <property type="project" value="UniProtKB-SubCell"/>
</dbReference>
<comment type="caution">
    <text evidence="6">The sequence shown here is derived from an EMBL/GenBank/DDBJ whole genome shotgun (WGS) entry which is preliminary data.</text>
</comment>
<dbReference type="EMBL" id="MHKE01000015">
    <property type="protein sequence ID" value="OGY83125.1"/>
    <property type="molecule type" value="Genomic_DNA"/>
</dbReference>
<dbReference type="InterPro" id="IPR028994">
    <property type="entry name" value="Integrin_alpha_N"/>
</dbReference>
<dbReference type="Gene3D" id="2.170.16.10">
    <property type="entry name" value="Hedgehog/Intein (Hint) domain"/>
    <property type="match status" value="1"/>
</dbReference>
<dbReference type="SUPFAM" id="SSF55486">
    <property type="entry name" value="Metalloproteases ('zincins'), catalytic domain"/>
    <property type="match status" value="1"/>
</dbReference>
<keyword evidence="4 5" id="KW-0472">Membrane</keyword>
<dbReference type="InterPro" id="IPR036844">
    <property type="entry name" value="Hint_dom_sf"/>
</dbReference>
<dbReference type="Proteomes" id="UP000179164">
    <property type="component" value="Unassembled WGS sequence"/>
</dbReference>
<keyword evidence="2 5" id="KW-0812">Transmembrane</keyword>
<dbReference type="SUPFAM" id="SSF51294">
    <property type="entry name" value="Hedgehog/intein (Hint) domain"/>
    <property type="match status" value="1"/>
</dbReference>
<gene>
    <name evidence="6" type="ORF">A2898_02510</name>
</gene>
<dbReference type="Pfam" id="PF07591">
    <property type="entry name" value="PT-HINT"/>
    <property type="match status" value="1"/>
</dbReference>
<evidence type="ECO:0000256" key="5">
    <source>
        <dbReference type="SAM" id="Phobius"/>
    </source>
</evidence>
<dbReference type="CDD" id="cd00081">
    <property type="entry name" value="Hint"/>
    <property type="match status" value="1"/>
</dbReference>
<organism evidence="6 7">
    <name type="scientific">Candidatus Kerfeldbacteria bacterium RIFCSPLOWO2_01_FULL_48_11</name>
    <dbReference type="NCBI Taxonomy" id="1798543"/>
    <lineage>
        <taxon>Bacteria</taxon>
        <taxon>Candidatus Kerfeldiibacteriota</taxon>
    </lineage>
</organism>
<dbReference type="PROSITE" id="PS50818">
    <property type="entry name" value="INTEIN_C_TER"/>
    <property type="match status" value="1"/>
</dbReference>
<evidence type="ECO:0000256" key="3">
    <source>
        <dbReference type="ARBA" id="ARBA00022989"/>
    </source>
</evidence>
<dbReference type="InterPro" id="IPR030934">
    <property type="entry name" value="Intein_C"/>
</dbReference>
<keyword evidence="3 5" id="KW-1133">Transmembrane helix</keyword>
<reference evidence="6 7" key="1">
    <citation type="journal article" date="2016" name="Nat. Commun.">
        <title>Thousands of microbial genomes shed light on interconnected biogeochemical processes in an aquifer system.</title>
        <authorList>
            <person name="Anantharaman K."/>
            <person name="Brown C.T."/>
            <person name="Hug L.A."/>
            <person name="Sharon I."/>
            <person name="Castelle C.J."/>
            <person name="Probst A.J."/>
            <person name="Thomas B.C."/>
            <person name="Singh A."/>
            <person name="Wilkins M.J."/>
            <person name="Karaoz U."/>
            <person name="Brodie E.L."/>
            <person name="Williams K.H."/>
            <person name="Hubbard S.S."/>
            <person name="Banfield J.F."/>
        </authorList>
    </citation>
    <scope>NUCLEOTIDE SEQUENCE [LARGE SCALE GENOMIC DNA]</scope>
</reference>
<feature type="transmembrane region" description="Helical" evidence="5">
    <location>
        <begin position="21"/>
        <end position="44"/>
    </location>
</feature>
<protein>
    <submittedName>
        <fullName evidence="6">Uncharacterized protein</fullName>
    </submittedName>
</protein>
<sequence>MPNNNQRLETATQQKVKVIQGISVGIAVIAGIIGFAAFMSSIIVTTSEQQSTSMTAEQALSDFQSRYGATWTLEMDETLGGQRLEGGKLATTQIVSGVASVEEANIDAISKTFLQDNQALLSVDINNLQIDQTFFDDEVISGTGDSAIIHYKQNYLGVPVKDSKVTLAYFGNALSLVDSNYAILSSLSTTPAVSQGQAETRALDLESNGSYLSILGDATKSPLQIVDAAKSGVLETPGPVALENLSVVDTTLMVYEFPKNSDTYILAWEVTLERKDITSVPVYYFDALIGDLLFREETILEENISGTIDGKYYPTYPSAIRPGGGTAQAVKMRDEDVTLSPSNLSDASNALGQYLIAGVTGSQSLQAKLEGPYVKVVKDGVSDLVHTATVNPPTVHNWDWSTQDTEVYGERSNVFYLINNINAYFTSGSPFDVPLAGQVLAHVSSNCNGTVACNACANRAAREMKFLAAGTVTRQDGSTLTCGATSLGSDIIYHEYAHLINGIIDSGMPGDMHEALADYWASTITNDECVGYGPFPYCIRNLDNTTRYPMYLTGEVHNDSVGFSGALWDFRIIVGETIADPLVMLAEKMDGRTFHSFLNNLITAAGGVTSTHIKNICDSFATNHGIYVSECLNHTSKPIADIITPYETLFTNTSPSVPVNGTAGTAQGGTFTNFQIHYGVGYDVSDVSTWSATGVTLTSGGTSPVNNNVLGNIATSSLNNGWYVLRLTVNDSKGTTYDYSRFRFVGGMHAGWPIFADVSQEGSSAALFDINGDGTKEVIFHDGNSVDARTHNGTLLWEKINMNMSSPTNPAIGDLDLNGQYETVAIYYDDIYAWDKNGNQVWKYTTPDGNYVTPVIADVDPTSQGQEVIIHSGHWFTASIHSIYILSRSGQLLHNWQVPNSSDPGWGLVFPSPAVGDIDGNAQNGVEIVGTFSVNGTPTTYVWDENGNQVIPAKVLNGDANASPVIADINNDGINEIIQSVFEDDPTDGIVENKVYIWNKNAIGGLSGWPVTLPEERDEIYVSPSVADLDGNGTNEIVQPTLWGKIFIWNANGTQFTTPLSGNTCGTIPTRSSQVVLVDLDNDTDLEIVNGNPDGNLYAWHHTRALVAGFPKDIMSFTSSTPAVADIDNDGQLEIAMSSEEGYTYVWDLTTNFNANKQIWPTLHHDNARSNNAKYGICSDGTFAGVCAATKPQYCQTNLTLANNCSICGCTSGNYCSGDGSCQPCSCAGKQCGTNQCGQSCGTCGAGTICSGGSCVPCTPNCTGKVCGSNGCGGSCGSCGSGYSCVNGTSCVSRCRSSFLAGTPITMANGSTKPIEDVMIGDAVKAYDVETGTLVENQVTQYYEYAAETYLIINGDLKITKLHPVYSHGEWVEIGKLKVGDSLTNDQGQPLIIDSIQETNEKVNVYNLEVSPDNTYIAWGIIVHNKPPGACPIPAE</sequence>
<evidence type="ECO:0000256" key="4">
    <source>
        <dbReference type="ARBA" id="ARBA00023136"/>
    </source>
</evidence>
<accession>A0A1G2B2D9</accession>
<name>A0A1G2B2D9_9BACT</name>
<comment type="subcellular location">
    <subcellularLocation>
        <location evidence="1">Membrane</location>
        <topology evidence="1">Single-pass membrane protein</topology>
    </subcellularLocation>
</comment>
<dbReference type="SUPFAM" id="SSF69318">
    <property type="entry name" value="Integrin alpha N-terminal domain"/>
    <property type="match status" value="2"/>
</dbReference>
<evidence type="ECO:0000313" key="6">
    <source>
        <dbReference type="EMBL" id="OGY83125.1"/>
    </source>
</evidence>
<evidence type="ECO:0000313" key="7">
    <source>
        <dbReference type="Proteomes" id="UP000179164"/>
    </source>
</evidence>
<dbReference type="STRING" id="1798543.A2898_02510"/>
<dbReference type="PANTHER" id="PTHR21419">
    <property type="match status" value="1"/>
</dbReference>
<dbReference type="NCBIfam" id="TIGR01443">
    <property type="entry name" value="intein_Cterm"/>
    <property type="match status" value="1"/>
</dbReference>
<dbReference type="PANTHER" id="PTHR21419:SF30">
    <property type="entry name" value="IG-LIKE DOMAIN-CONTAINING PROTEIN"/>
    <property type="match status" value="1"/>
</dbReference>
<evidence type="ECO:0000256" key="2">
    <source>
        <dbReference type="ARBA" id="ARBA00022692"/>
    </source>
</evidence>
<dbReference type="InterPro" id="IPR045232">
    <property type="entry name" value="FAM234"/>
</dbReference>
<proteinExistence type="predicted"/>